<evidence type="ECO:0000313" key="8">
    <source>
        <dbReference type="EMBL" id="THV54397.1"/>
    </source>
</evidence>
<dbReference type="InterPro" id="IPR055497">
    <property type="entry name" value="DUF7069"/>
</dbReference>
<dbReference type="Pfam" id="PF23239">
    <property type="entry name" value="DUF7069"/>
    <property type="match status" value="1"/>
</dbReference>
<dbReference type="OrthoDB" id="163438at2759"/>
<dbReference type="InterPro" id="IPR056884">
    <property type="entry name" value="NPHP3-like_N"/>
</dbReference>
<feature type="compositionally biased region" description="Low complexity" evidence="3">
    <location>
        <begin position="41"/>
        <end position="53"/>
    </location>
</feature>
<feature type="domain" description="GPI inositol-deacylase winged helix" evidence="5">
    <location>
        <begin position="699"/>
        <end position="784"/>
    </location>
</feature>
<keyword evidence="1" id="KW-0677">Repeat</keyword>
<evidence type="ECO:0000256" key="3">
    <source>
        <dbReference type="SAM" id="MobiDB-lite"/>
    </source>
</evidence>
<gene>
    <name evidence="8" type="ORF">BGAL_0027g00070</name>
</gene>
<dbReference type="PANTHER" id="PTHR10039">
    <property type="entry name" value="AMELOGENIN"/>
    <property type="match status" value="1"/>
</dbReference>
<protein>
    <submittedName>
        <fullName evidence="8">Uncharacterized protein</fullName>
    </submittedName>
</protein>
<dbReference type="Pfam" id="PF22939">
    <property type="entry name" value="WHD_GPIID"/>
    <property type="match status" value="1"/>
</dbReference>
<dbReference type="InterPro" id="IPR002110">
    <property type="entry name" value="Ankyrin_rpt"/>
</dbReference>
<evidence type="ECO:0000259" key="7">
    <source>
        <dbReference type="Pfam" id="PF24883"/>
    </source>
</evidence>
<dbReference type="Pfam" id="PF24883">
    <property type="entry name" value="NPHP3_N"/>
    <property type="match status" value="1"/>
</dbReference>
<dbReference type="EMBL" id="PQXL01000027">
    <property type="protein sequence ID" value="THV54397.1"/>
    <property type="molecule type" value="Genomic_DNA"/>
</dbReference>
<dbReference type="Gene3D" id="3.40.50.300">
    <property type="entry name" value="P-loop containing nucleotide triphosphate hydrolases"/>
    <property type="match status" value="1"/>
</dbReference>
<feature type="domain" description="DUF7069" evidence="6">
    <location>
        <begin position="608"/>
        <end position="667"/>
    </location>
</feature>
<keyword evidence="9" id="KW-1185">Reference proteome</keyword>
<evidence type="ECO:0000259" key="5">
    <source>
        <dbReference type="Pfam" id="PF22939"/>
    </source>
</evidence>
<organism evidence="8 9">
    <name type="scientific">Botrytis galanthina</name>
    <dbReference type="NCBI Taxonomy" id="278940"/>
    <lineage>
        <taxon>Eukaryota</taxon>
        <taxon>Fungi</taxon>
        <taxon>Dikarya</taxon>
        <taxon>Ascomycota</taxon>
        <taxon>Pezizomycotina</taxon>
        <taxon>Leotiomycetes</taxon>
        <taxon>Helotiales</taxon>
        <taxon>Sclerotiniaceae</taxon>
        <taxon>Botrytis</taxon>
    </lineage>
</organism>
<accession>A0A4S8R8L0</accession>
<feature type="domain" description="Nephrocystin 3-like N-terminal" evidence="7">
    <location>
        <begin position="399"/>
        <end position="578"/>
    </location>
</feature>
<comment type="caution">
    <text evidence="8">The sequence shown here is derived from an EMBL/GenBank/DDBJ whole genome shotgun (WGS) entry which is preliminary data.</text>
</comment>
<evidence type="ECO:0000259" key="4">
    <source>
        <dbReference type="Pfam" id="PF17100"/>
    </source>
</evidence>
<dbReference type="InterPro" id="IPR036770">
    <property type="entry name" value="Ankyrin_rpt-contain_sf"/>
</dbReference>
<dbReference type="InterPro" id="IPR027417">
    <property type="entry name" value="P-loop_NTPase"/>
</dbReference>
<keyword evidence="2" id="KW-0040">ANK repeat</keyword>
<evidence type="ECO:0000259" key="6">
    <source>
        <dbReference type="Pfam" id="PF23239"/>
    </source>
</evidence>
<dbReference type="Gene3D" id="1.25.40.20">
    <property type="entry name" value="Ankyrin repeat-containing domain"/>
    <property type="match status" value="1"/>
</dbReference>
<feature type="repeat" description="ANK" evidence="2">
    <location>
        <begin position="1073"/>
        <end position="1105"/>
    </location>
</feature>
<feature type="region of interest" description="Disordered" evidence="3">
    <location>
        <begin position="35"/>
        <end position="74"/>
    </location>
</feature>
<reference evidence="8 9" key="1">
    <citation type="submission" date="2017-12" db="EMBL/GenBank/DDBJ databases">
        <title>Comparative genomics of Botrytis spp.</title>
        <authorList>
            <person name="Valero-Jimenez C.A."/>
            <person name="Tapia P."/>
            <person name="Veloso J."/>
            <person name="Silva-Moreno E."/>
            <person name="Staats M."/>
            <person name="Valdes J.H."/>
            <person name="Van Kan J.A.L."/>
        </authorList>
    </citation>
    <scope>NUCLEOTIDE SEQUENCE [LARGE SCALE GENOMIC DNA]</scope>
    <source>
        <strain evidence="8 9">MUCL435</strain>
    </source>
</reference>
<dbReference type="AlphaFoldDB" id="A0A4S8R8L0"/>
<evidence type="ECO:0000256" key="2">
    <source>
        <dbReference type="PROSITE-ProRule" id="PRU00023"/>
    </source>
</evidence>
<dbReference type="InterPro" id="IPR054471">
    <property type="entry name" value="GPIID_WHD"/>
</dbReference>
<feature type="compositionally biased region" description="Low complexity" evidence="3">
    <location>
        <begin position="63"/>
        <end position="73"/>
    </location>
</feature>
<name>A0A4S8R8L0_9HELO</name>
<evidence type="ECO:0000256" key="1">
    <source>
        <dbReference type="ARBA" id="ARBA00022737"/>
    </source>
</evidence>
<evidence type="ECO:0000313" key="9">
    <source>
        <dbReference type="Proteomes" id="UP000308671"/>
    </source>
</evidence>
<feature type="domain" description="NWD NACHT-NTPase N-terminal" evidence="4">
    <location>
        <begin position="94"/>
        <end position="314"/>
    </location>
</feature>
<proteinExistence type="predicted"/>
<dbReference type="PROSITE" id="PS50088">
    <property type="entry name" value="ANK_REPEAT"/>
    <property type="match status" value="1"/>
</dbReference>
<sequence>MLPVSFLSSSDKFVDQSLRMRSLIEKLVHRKKWRRGNSGDTLSSATSSLTKSSVQPSTEGENSRNSSITSSSTALPVSLQIEAERVQKNESPKRFWHDAVQMLQEDPRHRELLDTYQKILQAESGATPPSDSAAPDYLLKTIDRSLKLLDEKRSKIRVGSATVEVRDALNKVAKAAQYAQSFVGSLVSGEPHAAMAWAGLSLFLPLLINAAEQPKALTKGVEYVSELLYRFSVTERLYQEQIRDASAIVITDTKELRSSFEKSITELYSQVLLYQCRAISQLHSSKVMGIAKDMFKSENWDDLSSELKEYEAKCNRYKGVLDAEKMEREFRNFEKHMKGRNEIDVSWQHQTKETLENLKHDQDLRAEQRQVELENDCIRKFYVSAYEKQMNRNPDAVKGTCRWLLDNSNFQNWKDSELSSLLWVSAGPGCGKSVVSKMLIKELSKTSLPGKRRTICYFFFKEDDTLQRTAENALCAILHQILSTPGDSGLVRHAIPPCNKSGVKIRESFAQMWEILMDIVQDEAAGEIICILDALDECEEKEGSGRYMLIEKFQKFHNDYIETTNSRNTCFKILVTSRPYVGIERKFKNLTKRDSTIRLSGDEESAKISEEIDLVIEEKVKMLRVQLELDDETTSALKEKLRSMEHRTYLWLRLIFEVLEQQLKTTKNYLLDVIGKLPGTVDDAYEAILKRIPKNEFERAKRLLSIVVVAERPLLVREMNVALAIDESLTQDSQASALSLDLEPEAVFRAALGNICGLFVTVADSRVYLIHQTARSFLLSDGKTQTNKIEGPTFKWKESLYPPEAHLLLSNICINYFLFYGLERDISVIREEWLKYNENWEKPMLERYSPITEHSLVVYASENWTMHLLHTNLEQGSSIYENAWMLCNTNCDYFKIWITGITHYSTLENLDLPDSLEIAARSGLDFVARRALQIPNSSYRYPRALYHAILRRDENITQTILETRKVDVLDGYLRLALKKGRHDGVDVVGIIRLLVEHGAGKQDLRPSLIFAASRCLYHVVRFFVDDCGTDIQSPLDNGFSILYPLSGVYTKFDERILSYLLERGVDPNGVPGNAVTPLEKATLRYRVTKVKFLLEHGADVNLSGSLDHGSPLYQFLQNPYDTSKLEELDDPDHLLNLLNTHYEGDCMIQMFLTAGAETGGWPELCSEALLEYNNRQKQREKLGICIDTGLDLKKVAESRVQLSLKKDACSGAVATV</sequence>
<dbReference type="PROSITE" id="PS50297">
    <property type="entry name" value="ANK_REP_REGION"/>
    <property type="match status" value="1"/>
</dbReference>
<dbReference type="InterPro" id="IPR031359">
    <property type="entry name" value="NACHT_N"/>
</dbReference>
<dbReference type="Pfam" id="PF17100">
    <property type="entry name" value="NACHT_N"/>
    <property type="match status" value="1"/>
</dbReference>
<dbReference type="SUPFAM" id="SSF48403">
    <property type="entry name" value="Ankyrin repeat"/>
    <property type="match status" value="1"/>
</dbReference>
<dbReference type="Proteomes" id="UP000308671">
    <property type="component" value="Unassembled WGS sequence"/>
</dbReference>